<accession>A0A256FV20</accession>
<dbReference type="EMBL" id="NNRJ01000027">
    <property type="protein sequence ID" value="OYR18271.1"/>
    <property type="molecule type" value="Genomic_DNA"/>
</dbReference>
<sequence length="325" mass="36920">MSKPLSAQIDFAKRYLTKDSTFTAASAIQRLEELIEDIRDVTKVLQPVLNERFVPSFFEFTSYYKVGFVTCLEWHAKSRLYDMFCFDPKTIRSDDLKQATSNEKLISMIAEGLTIPHLLAGSMSISTKDSYIAAMDRVLSAIGAQKSHMSSILKKDKNGTTVGQVLEELYIYRNDLVHEIGLQTIGHQNIRDYTSFEEALDVGERVLGMILALENVLTNAAPVEFPNKLDHSGIPISEVDVLNKLIASMENKIEESVSADQDEILPLEAWQDEVSMNRTMRDKELQFIDSINIAGSRYYDTRPYIQAMLLKQRIQYLTLLSEQLL</sequence>
<keyword evidence="2" id="KW-1185">Reference proteome</keyword>
<comment type="caution">
    <text evidence="1">The sequence shown here is derived from an EMBL/GenBank/DDBJ whole genome shotgun (WGS) entry which is preliminary data.</text>
</comment>
<dbReference type="Proteomes" id="UP000215590">
    <property type="component" value="Unassembled WGS sequence"/>
</dbReference>
<dbReference type="RefSeq" id="WP_094507436.1">
    <property type="nucleotide sequence ID" value="NZ_JBHEEK010000015.1"/>
</dbReference>
<protein>
    <submittedName>
        <fullName evidence="1">Uncharacterized protein</fullName>
    </submittedName>
</protein>
<dbReference type="OrthoDB" id="8441564at2"/>
<organism evidence="1 2">
    <name type="scientific">Brucella thiophenivorans</name>
    <dbReference type="NCBI Taxonomy" id="571255"/>
    <lineage>
        <taxon>Bacteria</taxon>
        <taxon>Pseudomonadati</taxon>
        <taxon>Pseudomonadota</taxon>
        <taxon>Alphaproteobacteria</taxon>
        <taxon>Hyphomicrobiales</taxon>
        <taxon>Brucellaceae</taxon>
        <taxon>Brucella/Ochrobactrum group</taxon>
        <taxon>Brucella</taxon>
    </lineage>
</organism>
<reference evidence="1 2" key="1">
    <citation type="submission" date="2017-07" db="EMBL/GenBank/DDBJ databases">
        <title>Phylogenetic study on the rhizospheric bacterium Ochrobactrum sp. A44.</title>
        <authorList>
            <person name="Krzyzanowska D.M."/>
            <person name="Ossowicki A."/>
            <person name="Rajewska M."/>
            <person name="Maciag T."/>
            <person name="Kaczynski Z."/>
            <person name="Czerwicka M."/>
            <person name="Jafra S."/>
        </authorList>
    </citation>
    <scope>NUCLEOTIDE SEQUENCE [LARGE SCALE GENOMIC DNA]</scope>
    <source>
        <strain evidence="1 2">DSM 7216</strain>
    </source>
</reference>
<dbReference type="AlphaFoldDB" id="A0A256FV20"/>
<name>A0A256FV20_9HYPH</name>
<evidence type="ECO:0000313" key="1">
    <source>
        <dbReference type="EMBL" id="OYR18271.1"/>
    </source>
</evidence>
<evidence type="ECO:0000313" key="2">
    <source>
        <dbReference type="Proteomes" id="UP000215590"/>
    </source>
</evidence>
<proteinExistence type="predicted"/>
<gene>
    <name evidence="1" type="ORF">CEV31_4283</name>
</gene>